<protein>
    <recommendedName>
        <fullName evidence="3">F-box domain-containing protein</fullName>
    </recommendedName>
</protein>
<name>A0ABY6UKQ9_BIOOC</name>
<comment type="caution">
    <text evidence="1">The sequence shown here is derived from an EMBL/GenBank/DDBJ whole genome shotgun (WGS) entry which is preliminary data.</text>
</comment>
<evidence type="ECO:0000313" key="1">
    <source>
        <dbReference type="EMBL" id="VUC31866.1"/>
    </source>
</evidence>
<reference evidence="1 2" key="1">
    <citation type="submission" date="2019-06" db="EMBL/GenBank/DDBJ databases">
        <authorList>
            <person name="Broberg M."/>
        </authorList>
    </citation>
    <scope>NUCLEOTIDE SEQUENCE [LARGE SCALE GENOMIC DNA]</scope>
</reference>
<dbReference type="EMBL" id="CABFNS010000837">
    <property type="protein sequence ID" value="VUC31866.1"/>
    <property type="molecule type" value="Genomic_DNA"/>
</dbReference>
<organism evidence="1 2">
    <name type="scientific">Bionectria ochroleuca</name>
    <name type="common">Gliocladium roseum</name>
    <dbReference type="NCBI Taxonomy" id="29856"/>
    <lineage>
        <taxon>Eukaryota</taxon>
        <taxon>Fungi</taxon>
        <taxon>Dikarya</taxon>
        <taxon>Ascomycota</taxon>
        <taxon>Pezizomycotina</taxon>
        <taxon>Sordariomycetes</taxon>
        <taxon>Hypocreomycetidae</taxon>
        <taxon>Hypocreales</taxon>
        <taxon>Bionectriaceae</taxon>
        <taxon>Clonostachys</taxon>
    </lineage>
</organism>
<gene>
    <name evidence="1" type="ORF">CLO192961_LOCUS315720</name>
</gene>
<accession>A0ABY6UKQ9</accession>
<sequence length="467" mass="54344">MSLADQPPLLRLPLHTVTHILSHLSTIKDLGPAILSHSIFRDAFEENRHLVAGAIVTRQTPDGTLRFLVALLQSKKLWPQHIGAAENLLAYIVSPHPVALRAFNLPMSDYAFMSRSCSYAETICKHMALELLRLQYRTPGTPKRSEATPEEKFRIYRAVFRYQIMCNMFCHRMDYKRTLERLPRFQDEELKRLFFSSFSPWVNEELMCVFIYMRRKVTQGPDVDFISQIHWMLCLGLRFLSKVASGMSLWRTRYPYFSIGRPAARAYNPRTILSYSRLTPEHLNLNPPLPETDPALNKWSSEQISQLDPQRGLQTSSFSAWKAAHLTSPISQTVCCETDMNLWFVGYAIWSAPGASIPLLQRIYDDLRRREATFPRLGDAVDRDDLWQSREMRFDIFKLGGRGYWPRADWDWSQIWDLTEEEEIRLTGKWRRQGIPIRCCYTVTVKKRAGDDHDRDSKRRATMNSTG</sequence>
<keyword evidence="2" id="KW-1185">Reference proteome</keyword>
<evidence type="ECO:0000313" key="2">
    <source>
        <dbReference type="Proteomes" id="UP000766486"/>
    </source>
</evidence>
<dbReference type="Proteomes" id="UP000766486">
    <property type="component" value="Unassembled WGS sequence"/>
</dbReference>
<proteinExistence type="predicted"/>
<evidence type="ECO:0008006" key="3">
    <source>
        <dbReference type="Google" id="ProtNLM"/>
    </source>
</evidence>